<dbReference type="InterPro" id="IPR017825">
    <property type="entry name" value="Lycopene_cyclase_dom"/>
</dbReference>
<dbReference type="GO" id="GO:0045436">
    <property type="term" value="F:lycopene beta cyclase activity"/>
    <property type="evidence" value="ECO:0007669"/>
    <property type="project" value="UniProtKB-ARBA"/>
</dbReference>
<keyword evidence="6 8" id="KW-0472">Membrane</keyword>
<gene>
    <name evidence="10" type="ORF">FEF09_17850</name>
</gene>
<proteinExistence type="predicted"/>
<evidence type="ECO:0000256" key="2">
    <source>
        <dbReference type="ARBA" id="ARBA00004829"/>
    </source>
</evidence>
<reference evidence="10 11" key="1">
    <citation type="submission" date="2019-08" db="EMBL/GenBank/DDBJ databases">
        <title>Whole genome sequencing of chitin degrading bacteria Chitinophaga pinensis YS16.</title>
        <authorList>
            <person name="Singh R.P."/>
            <person name="Manchanda G."/>
            <person name="Maurya I.K."/>
            <person name="Joshi N.K."/>
            <person name="Srivastava A.K."/>
        </authorList>
    </citation>
    <scope>NUCLEOTIDE SEQUENCE [LARGE SCALE GENOMIC DNA]</scope>
    <source>
        <strain evidence="10 11">YS-16</strain>
    </source>
</reference>
<feature type="transmembrane region" description="Helical" evidence="8">
    <location>
        <begin position="145"/>
        <end position="162"/>
    </location>
</feature>
<comment type="caution">
    <text evidence="10">The sequence shown here is derived from an EMBL/GenBank/DDBJ whole genome shotgun (WGS) entry which is preliminary data.</text>
</comment>
<keyword evidence="4" id="KW-0125">Carotenoid biosynthesis</keyword>
<dbReference type="AlphaFoldDB" id="A0A5C6LRB9"/>
<sequence>MPSVKKKVIPEMWYTYLTIDLASIAVPFIFSFHPKLRFYRHWGALWPALFIPGLFFICWDCFFTAKGVWGFNPKYVSGVYLVNLPLEEILFFLCIPYACLFSYHSIFTLWPKLHLPHILTKLISWGLIAAGLCAAYVYSDKSYTFLTLLLMSLFVFGITILFKNQWVDRFYICYGLMLLPFLVVNGLLTGSWIQEPVVWYNAAEIAGPRLMTIPLEDIAYGLLLIGVEVALYEYFLSGKRPSLTYSALSEGR</sequence>
<evidence type="ECO:0000259" key="9">
    <source>
        <dbReference type="Pfam" id="PF18916"/>
    </source>
</evidence>
<dbReference type="GO" id="GO:0016020">
    <property type="term" value="C:membrane"/>
    <property type="evidence" value="ECO:0007669"/>
    <property type="project" value="UniProtKB-SubCell"/>
</dbReference>
<evidence type="ECO:0000256" key="4">
    <source>
        <dbReference type="ARBA" id="ARBA00022746"/>
    </source>
</evidence>
<accession>A0A5C6LRB9</accession>
<comment type="subcellular location">
    <subcellularLocation>
        <location evidence="1">Membrane</location>
        <topology evidence="1">Multi-pass membrane protein</topology>
    </subcellularLocation>
</comment>
<feature type="transmembrane region" description="Helical" evidence="8">
    <location>
        <begin position="44"/>
        <end position="69"/>
    </location>
</feature>
<dbReference type="EMBL" id="VOHS01000018">
    <property type="protein sequence ID" value="TWV99137.1"/>
    <property type="molecule type" value="Genomic_DNA"/>
</dbReference>
<keyword evidence="5 8" id="KW-1133">Transmembrane helix</keyword>
<comment type="pathway">
    <text evidence="2">Carotenoid biosynthesis.</text>
</comment>
<keyword evidence="7" id="KW-0413">Isomerase</keyword>
<feature type="transmembrane region" description="Helical" evidence="8">
    <location>
        <begin position="12"/>
        <end position="32"/>
    </location>
</feature>
<evidence type="ECO:0000313" key="10">
    <source>
        <dbReference type="EMBL" id="TWV99137.1"/>
    </source>
</evidence>
<evidence type="ECO:0000313" key="11">
    <source>
        <dbReference type="Proteomes" id="UP000318815"/>
    </source>
</evidence>
<dbReference type="GO" id="GO:0016872">
    <property type="term" value="F:intramolecular lyase activity"/>
    <property type="evidence" value="ECO:0007669"/>
    <property type="project" value="InterPro"/>
</dbReference>
<evidence type="ECO:0000256" key="5">
    <source>
        <dbReference type="ARBA" id="ARBA00022989"/>
    </source>
</evidence>
<organism evidence="10 11">
    <name type="scientific">Chitinophaga pinensis</name>
    <dbReference type="NCBI Taxonomy" id="79329"/>
    <lineage>
        <taxon>Bacteria</taxon>
        <taxon>Pseudomonadati</taxon>
        <taxon>Bacteroidota</taxon>
        <taxon>Chitinophagia</taxon>
        <taxon>Chitinophagales</taxon>
        <taxon>Chitinophagaceae</taxon>
        <taxon>Chitinophaga</taxon>
    </lineage>
</organism>
<dbReference type="Pfam" id="PF18916">
    <property type="entry name" value="Lycopene_cyc"/>
    <property type="match status" value="2"/>
</dbReference>
<feature type="domain" description="Lycopene cyclase" evidence="9">
    <location>
        <begin position="14"/>
        <end position="104"/>
    </location>
</feature>
<feature type="transmembrane region" description="Helical" evidence="8">
    <location>
        <begin position="171"/>
        <end position="193"/>
    </location>
</feature>
<feature type="transmembrane region" description="Helical" evidence="8">
    <location>
        <begin position="218"/>
        <end position="236"/>
    </location>
</feature>
<dbReference type="OrthoDB" id="5195186at2"/>
<protein>
    <submittedName>
        <fullName evidence="10">Lycopene cyclase domain-containing protein</fullName>
    </submittedName>
</protein>
<feature type="domain" description="Lycopene cyclase" evidence="9">
    <location>
        <begin position="141"/>
        <end position="235"/>
    </location>
</feature>
<name>A0A5C6LRB9_9BACT</name>
<keyword evidence="3 8" id="KW-0812">Transmembrane</keyword>
<evidence type="ECO:0000256" key="1">
    <source>
        <dbReference type="ARBA" id="ARBA00004141"/>
    </source>
</evidence>
<dbReference type="NCBIfam" id="TIGR03462">
    <property type="entry name" value="CarR_dom_SF"/>
    <property type="match status" value="1"/>
</dbReference>
<keyword evidence="11" id="KW-1185">Reference proteome</keyword>
<feature type="transmembrane region" description="Helical" evidence="8">
    <location>
        <begin position="89"/>
        <end position="110"/>
    </location>
</feature>
<evidence type="ECO:0000256" key="8">
    <source>
        <dbReference type="SAM" id="Phobius"/>
    </source>
</evidence>
<dbReference type="Proteomes" id="UP000318815">
    <property type="component" value="Unassembled WGS sequence"/>
</dbReference>
<dbReference type="GO" id="GO:0016117">
    <property type="term" value="P:carotenoid biosynthetic process"/>
    <property type="evidence" value="ECO:0007669"/>
    <property type="project" value="UniProtKB-KW"/>
</dbReference>
<feature type="transmembrane region" description="Helical" evidence="8">
    <location>
        <begin position="122"/>
        <end position="139"/>
    </location>
</feature>
<evidence type="ECO:0000256" key="6">
    <source>
        <dbReference type="ARBA" id="ARBA00023136"/>
    </source>
</evidence>
<evidence type="ECO:0000256" key="7">
    <source>
        <dbReference type="ARBA" id="ARBA00023235"/>
    </source>
</evidence>
<evidence type="ECO:0000256" key="3">
    <source>
        <dbReference type="ARBA" id="ARBA00022692"/>
    </source>
</evidence>